<comment type="caution">
    <text evidence="2">The sequence shown here is derived from an EMBL/GenBank/DDBJ whole genome shotgun (WGS) entry which is preliminary data.</text>
</comment>
<gene>
    <name evidence="2" type="ORF">F7725_025735</name>
</gene>
<keyword evidence="3" id="KW-1185">Reference proteome</keyword>
<name>A0A7J5X524_DISMA</name>
<dbReference type="AlphaFoldDB" id="A0A7J5X524"/>
<evidence type="ECO:0000256" key="1">
    <source>
        <dbReference type="SAM" id="MobiDB-lite"/>
    </source>
</evidence>
<feature type="region of interest" description="Disordered" evidence="1">
    <location>
        <begin position="1"/>
        <end position="25"/>
    </location>
</feature>
<reference evidence="2 3" key="1">
    <citation type="submission" date="2020-03" db="EMBL/GenBank/DDBJ databases">
        <title>Dissostichus mawsoni Genome sequencing and assembly.</title>
        <authorList>
            <person name="Park H."/>
        </authorList>
    </citation>
    <scope>NUCLEOTIDE SEQUENCE [LARGE SCALE GENOMIC DNA]</scope>
    <source>
        <strain evidence="2">DM0001</strain>
        <tissue evidence="2">Muscle</tissue>
    </source>
</reference>
<sequence length="335" mass="37006">MPPPLLYPMEADSDDSSGKSSDEDLQRSAHEEITELYFKFEVKEVLLEMLQEQSTVLSLSVCELIVPVWCVQVLLEMLQEQSTVLSLSVCELIVPVWCVQVLFEMLREQSTVLSLSVCELGAEGRRRSFDLSVTAFLRRVALDFCDLPGGGLLSGLPAPHQSSAVHLQLLSSALPQRARAPLLRTGGRRGGPAQVWTPRCRCRRGARRRCSLVSGTSWGHRGGGYSDMEKVDGKVTLRLGCIQILYMHQFLMALLDQFPSGSCCGGSAVMPDSMQFRVPSLIQGPVPFRVLLWRICRSCCGGSAVMADSMQFRVPSLIQGPAPFRVLLWRICSDA</sequence>
<accession>A0A7J5X524</accession>
<proteinExistence type="predicted"/>
<organism evidence="2 3">
    <name type="scientific">Dissostichus mawsoni</name>
    <name type="common">Antarctic cod</name>
    <dbReference type="NCBI Taxonomy" id="36200"/>
    <lineage>
        <taxon>Eukaryota</taxon>
        <taxon>Metazoa</taxon>
        <taxon>Chordata</taxon>
        <taxon>Craniata</taxon>
        <taxon>Vertebrata</taxon>
        <taxon>Euteleostomi</taxon>
        <taxon>Actinopterygii</taxon>
        <taxon>Neopterygii</taxon>
        <taxon>Teleostei</taxon>
        <taxon>Neoteleostei</taxon>
        <taxon>Acanthomorphata</taxon>
        <taxon>Eupercaria</taxon>
        <taxon>Perciformes</taxon>
        <taxon>Notothenioidei</taxon>
        <taxon>Nototheniidae</taxon>
        <taxon>Dissostichus</taxon>
    </lineage>
</organism>
<evidence type="ECO:0000313" key="3">
    <source>
        <dbReference type="Proteomes" id="UP000518266"/>
    </source>
</evidence>
<dbReference type="Proteomes" id="UP000518266">
    <property type="component" value="Unassembled WGS sequence"/>
</dbReference>
<feature type="compositionally biased region" description="Basic and acidic residues" evidence="1">
    <location>
        <begin position="16"/>
        <end position="25"/>
    </location>
</feature>
<dbReference type="OrthoDB" id="8953006at2759"/>
<evidence type="ECO:0000313" key="2">
    <source>
        <dbReference type="EMBL" id="KAF3832070.1"/>
    </source>
</evidence>
<dbReference type="EMBL" id="JAAKFY010000027">
    <property type="protein sequence ID" value="KAF3832070.1"/>
    <property type="molecule type" value="Genomic_DNA"/>
</dbReference>
<protein>
    <submittedName>
        <fullName evidence="2">Uncharacterized protein</fullName>
    </submittedName>
</protein>